<name>A0A8B6GWI9_MYTGA</name>
<dbReference type="InterPro" id="IPR051077">
    <property type="entry name" value="Ca-dependent_lectin"/>
</dbReference>
<comment type="caution">
    <text evidence="2">The sequence shown here is derived from an EMBL/GenBank/DDBJ whole genome shotgun (WGS) entry which is preliminary data.</text>
</comment>
<dbReference type="OrthoDB" id="6086925at2759"/>
<reference evidence="2" key="1">
    <citation type="submission" date="2018-11" db="EMBL/GenBank/DDBJ databases">
        <authorList>
            <person name="Alioto T."/>
            <person name="Alioto T."/>
        </authorList>
    </citation>
    <scope>NUCLEOTIDE SEQUENCE</scope>
</reference>
<dbReference type="AlphaFoldDB" id="A0A8B6GWI9"/>
<dbReference type="EMBL" id="UYJE01009054">
    <property type="protein sequence ID" value="VDI69594.1"/>
    <property type="molecule type" value="Genomic_DNA"/>
</dbReference>
<evidence type="ECO:0000256" key="1">
    <source>
        <dbReference type="SAM" id="MobiDB-lite"/>
    </source>
</evidence>
<keyword evidence="3" id="KW-1185">Reference proteome</keyword>
<protein>
    <recommendedName>
        <fullName evidence="4">Short-chain collagen C4-like</fullName>
    </recommendedName>
</protein>
<dbReference type="Proteomes" id="UP000596742">
    <property type="component" value="Unassembled WGS sequence"/>
</dbReference>
<accession>A0A8B6GWI9</accession>
<evidence type="ECO:0008006" key="4">
    <source>
        <dbReference type="Google" id="ProtNLM"/>
    </source>
</evidence>
<dbReference type="GO" id="GO:0005615">
    <property type="term" value="C:extracellular space"/>
    <property type="evidence" value="ECO:0007669"/>
    <property type="project" value="TreeGrafter"/>
</dbReference>
<gene>
    <name evidence="2" type="ORF">MGAL_10B090026</name>
</gene>
<sequence length="305" mass="33857">MHVQTLPKVDSDMHVQASPEADLNKHGSNEWYELESKDKCSEIVTSEKEEVIYIAVALPMEPQRINMNLPLVTIVLTTVVVVVKNHECKDYDLSASDQSLIDMMKHYLHTSRKEESSYHASKPADTGVTYVHWGKKSCPKGAGIVYTGQVGGTHYTIKGGGVNYLCLPGDPENGLHQSYGNAQVYGSEYELGSSYKPSGWSESMNNKEVPCAVCYKKHRSTVLMIPGRKTCYKGWTSEYQGYLLSSHANSFKKDFACVDRNAEPLDNKNGSENGALFYALRTKCGSLRCPPYSNEADLLCVVCTK</sequence>
<feature type="region of interest" description="Disordered" evidence="1">
    <location>
        <begin position="1"/>
        <end position="28"/>
    </location>
</feature>
<proteinExistence type="predicted"/>
<dbReference type="PANTHER" id="PTHR24024:SF18">
    <property type="entry name" value="SHORT-CHAIN COLLAGEN C4-LIKE"/>
    <property type="match status" value="1"/>
</dbReference>
<organism evidence="2 3">
    <name type="scientific">Mytilus galloprovincialis</name>
    <name type="common">Mediterranean mussel</name>
    <dbReference type="NCBI Taxonomy" id="29158"/>
    <lineage>
        <taxon>Eukaryota</taxon>
        <taxon>Metazoa</taxon>
        <taxon>Spiralia</taxon>
        <taxon>Lophotrochozoa</taxon>
        <taxon>Mollusca</taxon>
        <taxon>Bivalvia</taxon>
        <taxon>Autobranchia</taxon>
        <taxon>Pteriomorphia</taxon>
        <taxon>Mytilida</taxon>
        <taxon>Mytiloidea</taxon>
        <taxon>Mytilidae</taxon>
        <taxon>Mytilinae</taxon>
        <taxon>Mytilus</taxon>
    </lineage>
</organism>
<evidence type="ECO:0000313" key="2">
    <source>
        <dbReference type="EMBL" id="VDI69594.1"/>
    </source>
</evidence>
<evidence type="ECO:0000313" key="3">
    <source>
        <dbReference type="Proteomes" id="UP000596742"/>
    </source>
</evidence>
<dbReference type="PANTHER" id="PTHR24024">
    <property type="entry name" value="PULMONARY SURFACTANT-ASSOCIATED PROTEIN A"/>
    <property type="match status" value="1"/>
</dbReference>